<feature type="compositionally biased region" description="Low complexity" evidence="9">
    <location>
        <begin position="252"/>
        <end position="264"/>
    </location>
</feature>
<dbReference type="GO" id="GO:0003964">
    <property type="term" value="F:RNA-directed DNA polymerase activity"/>
    <property type="evidence" value="ECO:0007669"/>
    <property type="project" value="UniProtKB-KW"/>
</dbReference>
<evidence type="ECO:0000256" key="4">
    <source>
        <dbReference type="ARBA" id="ARBA00022722"/>
    </source>
</evidence>
<evidence type="ECO:0000256" key="2">
    <source>
        <dbReference type="ARBA" id="ARBA00022679"/>
    </source>
</evidence>
<evidence type="ECO:0000256" key="5">
    <source>
        <dbReference type="ARBA" id="ARBA00022759"/>
    </source>
</evidence>
<dbReference type="Proteomes" id="UP000250235">
    <property type="component" value="Unassembled WGS sequence"/>
</dbReference>
<sequence>MHASKSIRTITTHHTTLLRDQLTNAVDRLDIKIDVLENSISRKLADSQHNFALLESTMVRNYADSHQQLVDELTLVKSQLAEMVDCIKELGDAKKGENSSRSKKSEVPSRRLGGEALDSSREALPFRTSFRSCNWLVEEHEVAAVRVLRRSSRTTFWFSVAQQSGRQRFRPRGEQFKKKSGSGSSGSGSSSSSGSRVEFCGFCGGKHPSTQCVGVQGSCNLCGQYGHFARVCPSAGSQQTAAQPQGRGGQSRGRSQQFQQPRFGETPFRPFQQPDLSRFGQSSQPFFPGPQHAQVNAFTREQAEETPSRVIGGTCFIFDFPARVLFDTGASHSFISDSFVVEHGLCTVPLHDVVSVSTPGGVSLFSQEILLDCVLRFGENALLANLIRLMLWDFVCIVGMDVLSNYMASVDCFHGIVRFRPLSGEKWDLYGQDSRSKIPLVSAMEMFSLLSLGNAGFMIYALDASSSSSVQLSDVPVVRHFPDVFPEEIPGFPPRREIDFSIELVPGTAPISRAPYRLAPVELRELKVQLDDLLEKGFIRPSMSPWGAPILFVKKNDGSMRMCIDFRQLNKATVKNKYPLPRIDDLFDQLQGSTVYSKIDLRFGYHQLRVREQDVAKTAFRTRYGHFEFLVMPFGLTNAPAVFMDLMHRVFREFIDQFMIVFIDDILVYSKTPREHKEHLEMVLHRLREQQLYAKFSKCEFWLDRVVFLGHVISADGISVDPSKVDAVLNWERPRNVSEIRSFLGLAGYYRRFIEGFSSIAKPMTQLTQKDKRLFGLSSVRMLFNCLRRS</sequence>
<keyword evidence="6" id="KW-0378">Hydrolase</keyword>
<evidence type="ECO:0000259" key="11">
    <source>
        <dbReference type="PROSITE" id="PS50878"/>
    </source>
</evidence>
<dbReference type="Gene3D" id="3.30.70.270">
    <property type="match status" value="2"/>
</dbReference>
<dbReference type="PROSITE" id="PS00141">
    <property type="entry name" value="ASP_PROTEASE"/>
    <property type="match status" value="1"/>
</dbReference>
<dbReference type="PROSITE" id="PS50878">
    <property type="entry name" value="RT_POL"/>
    <property type="match status" value="1"/>
</dbReference>
<dbReference type="InterPro" id="IPR001878">
    <property type="entry name" value="Znf_CCHC"/>
</dbReference>
<dbReference type="EMBL" id="KV014392">
    <property type="protein sequence ID" value="KZV22344.1"/>
    <property type="molecule type" value="Genomic_DNA"/>
</dbReference>
<dbReference type="SMART" id="SM00343">
    <property type="entry name" value="ZnF_C2HC"/>
    <property type="match status" value="1"/>
</dbReference>
<dbReference type="GO" id="GO:0004190">
    <property type="term" value="F:aspartic-type endopeptidase activity"/>
    <property type="evidence" value="ECO:0007669"/>
    <property type="project" value="InterPro"/>
</dbReference>
<keyword evidence="2" id="KW-0808">Transferase</keyword>
<dbReference type="Gene3D" id="4.10.60.10">
    <property type="entry name" value="Zinc finger, CCHC-type"/>
    <property type="match status" value="1"/>
</dbReference>
<dbReference type="GO" id="GO:0006508">
    <property type="term" value="P:proteolysis"/>
    <property type="evidence" value="ECO:0007669"/>
    <property type="project" value="UniProtKB-KW"/>
</dbReference>
<keyword evidence="3" id="KW-0548">Nucleotidyltransferase</keyword>
<dbReference type="PANTHER" id="PTHR24559:SF444">
    <property type="entry name" value="REVERSE TRANSCRIPTASE DOMAIN-CONTAINING PROTEIN"/>
    <property type="match status" value="1"/>
</dbReference>
<evidence type="ECO:0000313" key="12">
    <source>
        <dbReference type="EMBL" id="KZV22344.1"/>
    </source>
</evidence>
<dbReference type="InterPro" id="IPR043502">
    <property type="entry name" value="DNA/RNA_pol_sf"/>
</dbReference>
<feature type="region of interest" description="Disordered" evidence="9">
    <location>
        <begin position="93"/>
        <end position="114"/>
    </location>
</feature>
<dbReference type="GO" id="GO:0008270">
    <property type="term" value="F:zinc ion binding"/>
    <property type="evidence" value="ECO:0007669"/>
    <property type="project" value="UniProtKB-KW"/>
</dbReference>
<dbReference type="Gene3D" id="2.40.70.10">
    <property type="entry name" value="Acid Proteases"/>
    <property type="match status" value="1"/>
</dbReference>
<evidence type="ECO:0000256" key="6">
    <source>
        <dbReference type="ARBA" id="ARBA00022801"/>
    </source>
</evidence>
<feature type="domain" description="CCHC-type" evidence="10">
    <location>
        <begin position="219"/>
        <end position="234"/>
    </location>
</feature>
<dbReference type="SUPFAM" id="SSF56672">
    <property type="entry name" value="DNA/RNA polymerases"/>
    <property type="match status" value="1"/>
</dbReference>
<dbReference type="InterPro" id="IPR001969">
    <property type="entry name" value="Aspartic_peptidase_AS"/>
</dbReference>
<feature type="domain" description="Reverse transcriptase" evidence="11">
    <location>
        <begin position="534"/>
        <end position="713"/>
    </location>
</feature>
<dbReference type="InterPro" id="IPR053134">
    <property type="entry name" value="RNA-dir_DNA_polymerase"/>
</dbReference>
<dbReference type="InterPro" id="IPR036875">
    <property type="entry name" value="Znf_CCHC_sf"/>
</dbReference>
<evidence type="ECO:0000256" key="1">
    <source>
        <dbReference type="ARBA" id="ARBA00022670"/>
    </source>
</evidence>
<evidence type="ECO:0000256" key="8">
    <source>
        <dbReference type="PROSITE-ProRule" id="PRU00047"/>
    </source>
</evidence>
<dbReference type="Gene3D" id="3.10.10.10">
    <property type="entry name" value="HIV Type 1 Reverse Transcriptase, subunit A, domain 1"/>
    <property type="match status" value="1"/>
</dbReference>
<protein>
    <recommendedName>
        <fullName evidence="14">Reverse transcriptase domain-containing protein</fullName>
    </recommendedName>
</protein>
<dbReference type="Pfam" id="PF00078">
    <property type="entry name" value="RVT_1"/>
    <property type="match status" value="1"/>
</dbReference>
<proteinExistence type="predicted"/>
<keyword evidence="8" id="KW-0863">Zinc-finger</keyword>
<keyword evidence="8" id="KW-0479">Metal-binding</keyword>
<keyword evidence="1" id="KW-0645">Protease</keyword>
<evidence type="ECO:0000256" key="9">
    <source>
        <dbReference type="SAM" id="MobiDB-lite"/>
    </source>
</evidence>
<dbReference type="SUPFAM" id="SSF57756">
    <property type="entry name" value="Retrovirus zinc finger-like domains"/>
    <property type="match status" value="1"/>
</dbReference>
<keyword evidence="13" id="KW-1185">Reference proteome</keyword>
<dbReference type="PROSITE" id="PS50158">
    <property type="entry name" value="ZF_CCHC"/>
    <property type="match status" value="1"/>
</dbReference>
<dbReference type="AlphaFoldDB" id="A0A2Z7AKK7"/>
<evidence type="ECO:0000256" key="7">
    <source>
        <dbReference type="ARBA" id="ARBA00022918"/>
    </source>
</evidence>
<feature type="region of interest" description="Disordered" evidence="9">
    <location>
        <begin position="238"/>
        <end position="283"/>
    </location>
</feature>
<dbReference type="Pfam" id="PF08284">
    <property type="entry name" value="RVP_2"/>
    <property type="match status" value="1"/>
</dbReference>
<dbReference type="InterPro" id="IPR043128">
    <property type="entry name" value="Rev_trsase/Diguanyl_cyclase"/>
</dbReference>
<dbReference type="GO" id="GO:0003676">
    <property type="term" value="F:nucleic acid binding"/>
    <property type="evidence" value="ECO:0007669"/>
    <property type="project" value="InterPro"/>
</dbReference>
<evidence type="ECO:0000313" key="13">
    <source>
        <dbReference type="Proteomes" id="UP000250235"/>
    </source>
</evidence>
<dbReference type="FunFam" id="3.10.10.10:FF:000007">
    <property type="entry name" value="Retrovirus-related Pol polyprotein from transposon 17.6-like Protein"/>
    <property type="match status" value="1"/>
</dbReference>
<keyword evidence="8" id="KW-0862">Zinc</keyword>
<dbReference type="PANTHER" id="PTHR24559">
    <property type="entry name" value="TRANSPOSON TY3-I GAG-POL POLYPROTEIN"/>
    <property type="match status" value="1"/>
</dbReference>
<dbReference type="GO" id="GO:0004519">
    <property type="term" value="F:endonuclease activity"/>
    <property type="evidence" value="ECO:0007669"/>
    <property type="project" value="UniProtKB-KW"/>
</dbReference>
<keyword evidence="5" id="KW-0255">Endonuclease</keyword>
<feature type="region of interest" description="Disordered" evidence="9">
    <location>
        <begin position="168"/>
        <end position="194"/>
    </location>
</feature>
<evidence type="ECO:0000256" key="3">
    <source>
        <dbReference type="ARBA" id="ARBA00022695"/>
    </source>
</evidence>
<evidence type="ECO:0000259" key="10">
    <source>
        <dbReference type="PROSITE" id="PS50158"/>
    </source>
</evidence>
<dbReference type="InterPro" id="IPR021109">
    <property type="entry name" value="Peptidase_aspartic_dom_sf"/>
</dbReference>
<keyword evidence="7" id="KW-0695">RNA-directed DNA polymerase</keyword>
<reference evidence="12 13" key="1">
    <citation type="journal article" date="2015" name="Proc. Natl. Acad. Sci. U.S.A.">
        <title>The resurrection genome of Boea hygrometrica: A blueprint for survival of dehydration.</title>
        <authorList>
            <person name="Xiao L."/>
            <person name="Yang G."/>
            <person name="Zhang L."/>
            <person name="Yang X."/>
            <person name="Zhao S."/>
            <person name="Ji Z."/>
            <person name="Zhou Q."/>
            <person name="Hu M."/>
            <person name="Wang Y."/>
            <person name="Chen M."/>
            <person name="Xu Y."/>
            <person name="Jin H."/>
            <person name="Xiao X."/>
            <person name="Hu G."/>
            <person name="Bao F."/>
            <person name="Hu Y."/>
            <person name="Wan P."/>
            <person name="Li L."/>
            <person name="Deng X."/>
            <person name="Kuang T."/>
            <person name="Xiang C."/>
            <person name="Zhu J.K."/>
            <person name="Oliver M.J."/>
            <person name="He Y."/>
        </authorList>
    </citation>
    <scope>NUCLEOTIDE SEQUENCE [LARGE SCALE GENOMIC DNA]</scope>
    <source>
        <strain evidence="13">cv. XS01</strain>
    </source>
</reference>
<organism evidence="12 13">
    <name type="scientific">Dorcoceras hygrometricum</name>
    <dbReference type="NCBI Taxonomy" id="472368"/>
    <lineage>
        <taxon>Eukaryota</taxon>
        <taxon>Viridiplantae</taxon>
        <taxon>Streptophyta</taxon>
        <taxon>Embryophyta</taxon>
        <taxon>Tracheophyta</taxon>
        <taxon>Spermatophyta</taxon>
        <taxon>Magnoliopsida</taxon>
        <taxon>eudicotyledons</taxon>
        <taxon>Gunneridae</taxon>
        <taxon>Pentapetalae</taxon>
        <taxon>asterids</taxon>
        <taxon>lamiids</taxon>
        <taxon>Lamiales</taxon>
        <taxon>Gesneriaceae</taxon>
        <taxon>Didymocarpoideae</taxon>
        <taxon>Trichosporeae</taxon>
        <taxon>Loxocarpinae</taxon>
        <taxon>Dorcoceras</taxon>
    </lineage>
</organism>
<gene>
    <name evidence="12" type="ORF">F511_20441</name>
</gene>
<dbReference type="SUPFAM" id="SSF50630">
    <property type="entry name" value="Acid proteases"/>
    <property type="match status" value="1"/>
</dbReference>
<name>A0A2Z7AKK7_9LAMI</name>
<dbReference type="InterPro" id="IPR000477">
    <property type="entry name" value="RT_dom"/>
</dbReference>
<keyword evidence="4" id="KW-0540">Nuclease</keyword>
<dbReference type="OrthoDB" id="905652at2759"/>
<dbReference type="CDD" id="cd00303">
    <property type="entry name" value="retropepsin_like"/>
    <property type="match status" value="1"/>
</dbReference>
<evidence type="ECO:0008006" key="14">
    <source>
        <dbReference type="Google" id="ProtNLM"/>
    </source>
</evidence>
<accession>A0A2Z7AKK7</accession>
<dbReference type="CDD" id="cd01647">
    <property type="entry name" value="RT_LTR"/>
    <property type="match status" value="1"/>
</dbReference>